<gene>
    <name evidence="2" type="ORF">DBW69_04145</name>
</gene>
<dbReference type="EMBL" id="QOQF01000011">
    <property type="protein sequence ID" value="RCL77221.1"/>
    <property type="molecule type" value="Genomic_DNA"/>
</dbReference>
<dbReference type="Gene3D" id="3.30.1380.10">
    <property type="match status" value="1"/>
</dbReference>
<feature type="domain" description="Peptidase M15A C-terminal" evidence="1">
    <location>
        <begin position="16"/>
        <end position="120"/>
    </location>
</feature>
<proteinExistence type="predicted"/>
<dbReference type="Proteomes" id="UP000252132">
    <property type="component" value="Unassembled WGS sequence"/>
</dbReference>
<dbReference type="InterPro" id="IPR009045">
    <property type="entry name" value="Zn_M74/Hedgehog-like"/>
</dbReference>
<name>A0A368E188_9PROT</name>
<protein>
    <submittedName>
        <fullName evidence="2">Peptidase M15A</fullName>
    </submittedName>
</protein>
<dbReference type="InterPro" id="IPR013230">
    <property type="entry name" value="Peptidase_M15A_C"/>
</dbReference>
<dbReference type="Pfam" id="PF08291">
    <property type="entry name" value="Peptidase_M15_3"/>
    <property type="match status" value="1"/>
</dbReference>
<organism evidence="2 3">
    <name type="scientific">PS1 clade bacterium</name>
    <dbReference type="NCBI Taxonomy" id="2175152"/>
    <lineage>
        <taxon>Bacteria</taxon>
        <taxon>Pseudomonadati</taxon>
        <taxon>Pseudomonadota</taxon>
        <taxon>Alphaproteobacteria</taxon>
        <taxon>PS1 clade</taxon>
    </lineage>
</organism>
<evidence type="ECO:0000313" key="3">
    <source>
        <dbReference type="Proteomes" id="UP000252132"/>
    </source>
</evidence>
<dbReference type="AlphaFoldDB" id="A0A368E188"/>
<accession>A0A368E188</accession>
<dbReference type="SUPFAM" id="SSF55166">
    <property type="entry name" value="Hedgehog/DD-peptidase"/>
    <property type="match status" value="1"/>
</dbReference>
<reference evidence="2 3" key="1">
    <citation type="journal article" date="2018" name="Microbiome">
        <title>Fine metagenomic profile of the Mediterranean stratified and mixed water columns revealed by assembly and recruitment.</title>
        <authorList>
            <person name="Haro-Moreno J.M."/>
            <person name="Lopez-Perez M."/>
            <person name="De La Torre J.R."/>
            <person name="Picazo A."/>
            <person name="Camacho A."/>
            <person name="Rodriguez-Valera F."/>
        </authorList>
    </citation>
    <scope>NUCLEOTIDE SEQUENCE [LARGE SCALE GENOMIC DNA]</scope>
    <source>
        <strain evidence="2">MED-G55</strain>
    </source>
</reference>
<evidence type="ECO:0000259" key="1">
    <source>
        <dbReference type="Pfam" id="PF08291"/>
    </source>
</evidence>
<sequence length="141" mass="15693">MNHISAENWNQDRWPNFALREFQCTHNGSCGMQLRFLDALQLLRSALGFPFIITSGYRSLQHPLETIKPHPGSHALGCAADIGVYGERAYELVQAATSLGMTGIGVMQSGSLAGRYIHLDNAESRPFEPRPMIWSYARQGD</sequence>
<comment type="caution">
    <text evidence="2">The sequence shown here is derived from an EMBL/GenBank/DDBJ whole genome shotgun (WGS) entry which is preliminary data.</text>
</comment>
<evidence type="ECO:0000313" key="2">
    <source>
        <dbReference type="EMBL" id="RCL77221.1"/>
    </source>
</evidence>